<dbReference type="PANTHER" id="PTHR33353:SF19">
    <property type="entry name" value="GLYCOSYLHYDROLASE FAMILY 61-8 PROTEIN"/>
    <property type="match status" value="1"/>
</dbReference>
<keyword evidence="17" id="KW-0378">Hydrolase</keyword>
<evidence type="ECO:0000256" key="1">
    <source>
        <dbReference type="ARBA" id="ARBA00001973"/>
    </source>
</evidence>
<evidence type="ECO:0000256" key="2">
    <source>
        <dbReference type="ARBA" id="ARBA00004613"/>
    </source>
</evidence>
<keyword evidence="7" id="KW-0560">Oxidoreductase</keyword>
<evidence type="ECO:0000256" key="9">
    <source>
        <dbReference type="ARBA" id="ARBA00023033"/>
    </source>
</evidence>
<evidence type="ECO:0000256" key="11">
    <source>
        <dbReference type="ARBA" id="ARBA00023277"/>
    </source>
</evidence>
<dbReference type="GO" id="GO:0030245">
    <property type="term" value="P:cellulose catabolic process"/>
    <property type="evidence" value="ECO:0007669"/>
    <property type="project" value="UniProtKB-KW"/>
</dbReference>
<evidence type="ECO:0000256" key="6">
    <source>
        <dbReference type="ARBA" id="ARBA00023001"/>
    </source>
</evidence>
<evidence type="ECO:0000259" key="16">
    <source>
        <dbReference type="Pfam" id="PF03443"/>
    </source>
</evidence>
<feature type="domain" description="Auxiliary Activity family 9 catalytic" evidence="16">
    <location>
        <begin position="11"/>
        <end position="134"/>
    </location>
</feature>
<dbReference type="Proteomes" id="UP001172102">
    <property type="component" value="Unassembled WGS sequence"/>
</dbReference>
<keyword evidence="6" id="KW-0136">Cellulose degradation</keyword>
<comment type="cofactor">
    <cofactor evidence="1">
        <name>Cu(2+)</name>
        <dbReference type="ChEBI" id="CHEBI:29036"/>
    </cofactor>
</comment>
<dbReference type="GO" id="GO:0016787">
    <property type="term" value="F:hydrolase activity"/>
    <property type="evidence" value="ECO:0007669"/>
    <property type="project" value="UniProtKB-KW"/>
</dbReference>
<comment type="caution">
    <text evidence="17">The sequence shown here is derived from an EMBL/GenBank/DDBJ whole genome shotgun (WGS) entry which is preliminary data.</text>
</comment>
<evidence type="ECO:0000256" key="12">
    <source>
        <dbReference type="ARBA" id="ARBA00023326"/>
    </source>
</evidence>
<dbReference type="InterPro" id="IPR005103">
    <property type="entry name" value="AA9_LPMO"/>
</dbReference>
<evidence type="ECO:0000313" key="17">
    <source>
        <dbReference type="EMBL" id="KAK0702136.1"/>
    </source>
</evidence>
<keyword evidence="9" id="KW-0503">Monooxygenase</keyword>
<dbReference type="Pfam" id="PF03443">
    <property type="entry name" value="AA9"/>
    <property type="match status" value="1"/>
</dbReference>
<proteinExistence type="inferred from homology"/>
<keyword evidence="8" id="KW-0186">Copper</keyword>
<dbReference type="GO" id="GO:0004497">
    <property type="term" value="F:monooxygenase activity"/>
    <property type="evidence" value="ECO:0007669"/>
    <property type="project" value="UniProtKB-KW"/>
</dbReference>
<dbReference type="EC" id="1.14.99.56" evidence="15"/>
<evidence type="ECO:0000256" key="13">
    <source>
        <dbReference type="ARBA" id="ARBA00044502"/>
    </source>
</evidence>
<dbReference type="PANTHER" id="PTHR33353">
    <property type="entry name" value="PUTATIVE (AFU_ORTHOLOGUE AFUA_1G12560)-RELATED"/>
    <property type="match status" value="1"/>
</dbReference>
<accession>A0AA39ZR41</accession>
<evidence type="ECO:0000256" key="10">
    <source>
        <dbReference type="ARBA" id="ARBA00023157"/>
    </source>
</evidence>
<keyword evidence="11" id="KW-0119">Carbohydrate metabolism</keyword>
<comment type="similarity">
    <text evidence="13">Belongs to the polysaccharide monooxygenase AA9 family.</text>
</comment>
<evidence type="ECO:0000256" key="3">
    <source>
        <dbReference type="ARBA" id="ARBA00022525"/>
    </source>
</evidence>
<dbReference type="AlphaFoldDB" id="A0AA39ZR41"/>
<keyword evidence="5" id="KW-0732">Signal</keyword>
<dbReference type="GO" id="GO:0046872">
    <property type="term" value="F:metal ion binding"/>
    <property type="evidence" value="ECO:0007669"/>
    <property type="project" value="UniProtKB-KW"/>
</dbReference>
<organism evidence="17 18">
    <name type="scientific">Lasiosphaeris hirsuta</name>
    <dbReference type="NCBI Taxonomy" id="260670"/>
    <lineage>
        <taxon>Eukaryota</taxon>
        <taxon>Fungi</taxon>
        <taxon>Dikarya</taxon>
        <taxon>Ascomycota</taxon>
        <taxon>Pezizomycotina</taxon>
        <taxon>Sordariomycetes</taxon>
        <taxon>Sordariomycetidae</taxon>
        <taxon>Sordariales</taxon>
        <taxon>Lasiosphaeriaceae</taxon>
        <taxon>Lasiosphaeris</taxon>
    </lineage>
</organism>
<protein>
    <recommendedName>
        <fullName evidence="15">lytic cellulose monooxygenase (C4-dehydrogenating)</fullName>
        <ecNumber evidence="15">1.14.99.56</ecNumber>
    </recommendedName>
</protein>
<reference evidence="17" key="1">
    <citation type="submission" date="2023-06" db="EMBL/GenBank/DDBJ databases">
        <title>Genome-scale phylogeny and comparative genomics of the fungal order Sordariales.</title>
        <authorList>
            <consortium name="Lawrence Berkeley National Laboratory"/>
            <person name="Hensen N."/>
            <person name="Bonometti L."/>
            <person name="Westerberg I."/>
            <person name="Brannstrom I.O."/>
            <person name="Guillou S."/>
            <person name="Cros-Aarteil S."/>
            <person name="Calhoun S."/>
            <person name="Haridas S."/>
            <person name="Kuo A."/>
            <person name="Mondo S."/>
            <person name="Pangilinan J."/>
            <person name="Riley R."/>
            <person name="Labutti K."/>
            <person name="Andreopoulos B."/>
            <person name="Lipzen A."/>
            <person name="Chen C."/>
            <person name="Yanf M."/>
            <person name="Daum C."/>
            <person name="Ng V."/>
            <person name="Clum A."/>
            <person name="Steindorff A."/>
            <person name="Ohm R."/>
            <person name="Martin F."/>
            <person name="Silar P."/>
            <person name="Natvig D."/>
            <person name="Lalanne C."/>
            <person name="Gautier V."/>
            <person name="Ament-Velasquez S.L."/>
            <person name="Kruys A."/>
            <person name="Hutchinson M.I."/>
            <person name="Powell A.J."/>
            <person name="Barry K."/>
            <person name="Miller A.N."/>
            <person name="Grigoriev I.V."/>
            <person name="Debuchy R."/>
            <person name="Gladieux P."/>
            <person name="Thoren M.H."/>
            <person name="Johannesson H."/>
        </authorList>
    </citation>
    <scope>NUCLEOTIDE SEQUENCE</scope>
    <source>
        <strain evidence="17">SMH4607-1</strain>
    </source>
</reference>
<dbReference type="Gene3D" id="2.70.50.70">
    <property type="match status" value="1"/>
</dbReference>
<dbReference type="GO" id="GO:0005576">
    <property type="term" value="C:extracellular region"/>
    <property type="evidence" value="ECO:0007669"/>
    <property type="project" value="UniProtKB-SubCell"/>
</dbReference>
<evidence type="ECO:0000256" key="15">
    <source>
        <dbReference type="ARBA" id="ARBA00047174"/>
    </source>
</evidence>
<comment type="catalytic activity">
    <reaction evidence="14">
        <text>[(1-&gt;4)-beta-D-glucosyl]n+m + reduced acceptor + O2 = 4-dehydro-beta-D-glucosyl-[(1-&gt;4)-beta-D-glucosyl]n-1 + [(1-&gt;4)-beta-D-glucosyl]m + acceptor + H2O.</text>
        <dbReference type="EC" id="1.14.99.56"/>
    </reaction>
</comment>
<evidence type="ECO:0000313" key="18">
    <source>
        <dbReference type="Proteomes" id="UP001172102"/>
    </source>
</evidence>
<name>A0AA39ZR41_9PEZI</name>
<dbReference type="EMBL" id="JAUKUA010000009">
    <property type="protein sequence ID" value="KAK0702136.1"/>
    <property type="molecule type" value="Genomic_DNA"/>
</dbReference>
<evidence type="ECO:0000256" key="14">
    <source>
        <dbReference type="ARBA" id="ARBA00045077"/>
    </source>
</evidence>
<evidence type="ECO:0000256" key="7">
    <source>
        <dbReference type="ARBA" id="ARBA00023002"/>
    </source>
</evidence>
<keyword evidence="3" id="KW-0964">Secreted</keyword>
<keyword evidence="12" id="KW-0624">Polysaccharide degradation</keyword>
<keyword evidence="18" id="KW-1185">Reference proteome</keyword>
<evidence type="ECO:0000256" key="4">
    <source>
        <dbReference type="ARBA" id="ARBA00022723"/>
    </source>
</evidence>
<keyword evidence="4" id="KW-0479">Metal-binding</keyword>
<comment type="subcellular location">
    <subcellularLocation>
        <location evidence="2">Secreted</location>
    </subcellularLocation>
</comment>
<keyword evidence="10" id="KW-1015">Disulfide bond</keyword>
<evidence type="ECO:0000256" key="5">
    <source>
        <dbReference type="ARBA" id="ARBA00022729"/>
    </source>
</evidence>
<gene>
    <name evidence="17" type="ORF">B0H67DRAFT_547083</name>
</gene>
<evidence type="ECO:0000256" key="8">
    <source>
        <dbReference type="ARBA" id="ARBA00023008"/>
    </source>
</evidence>
<sequence length="165" mass="18038">MHGTSRGVGFHTHGPLVAYMADCKGPCDVFDASGEVWFKIFETGLLPGWTVVDVDGWNQFPYTYDGWNVTIPQNLKPGHYLIRHEIIYIENDPAQFYPYCAQLTVTGAEGKSPEKKDLVSFPGAYSLADPGIAIAGSFFAPGPTNYTIPGPRVWTGEEAHATISP</sequence>
<dbReference type="InterPro" id="IPR049892">
    <property type="entry name" value="AA9"/>
</dbReference>